<name>A0ACC1SI18_9APHY</name>
<gene>
    <name evidence="1" type="ORF">NM688_g6252</name>
</gene>
<proteinExistence type="predicted"/>
<evidence type="ECO:0000313" key="1">
    <source>
        <dbReference type="EMBL" id="KAJ3540257.1"/>
    </source>
</evidence>
<reference evidence="1" key="1">
    <citation type="submission" date="2022-07" db="EMBL/GenBank/DDBJ databases">
        <title>Genome Sequence of Phlebia brevispora.</title>
        <authorList>
            <person name="Buettner E."/>
        </authorList>
    </citation>
    <scope>NUCLEOTIDE SEQUENCE</scope>
    <source>
        <strain evidence="1">MPL23</strain>
    </source>
</reference>
<sequence>MKSGLSISLLATYETGVLDKPLQLSQGTVRAVIAIVSQAFTIAYCAALVWLMQRITMHEFTRYPQTLTAIHDKSFAWLGLGSSLQTLGRQAKLATDVLGISMITLYLLLIFVVHTTLPSVFGVATQNVTTLSTYPTTLARQPNVTLELQIGSGADVEIDNGWANLYAILQVYDTLDLPTVSVLDNMLYDIIPIVQNAADTELEVNATTFSVDCACLPDVIQQAFAGPNFTGDQSAIYEFTFAGDQYLVDLVAMGELFSRNIFVISRTITQPNILAVATTYPVVDSAGDSAPSISINPIWQDVGDNPNGINITGINLIGCNFNVHNSTVEVDAQSRAVNQQPSLPMPTLHVFISETPLSPSVESPALVLLNDTFKAIAYVPAFSVLDQFLQMEVSASRNARAYSAVLWYYNAASATSLDLVFNDIGANKFQGQVLIPSSVLQERITVNKISLFVGLGNSCVLFVLAIVLIIRRGGLTRDDVHRDVSGVLPILWLLGKEPRLMSVEDPDIDALRAAGMYEVAGIDQFRRYKDAGSVEEQDAKHELQSLSEAYHSVDQLLIRRKSHICSACGAES</sequence>
<protein>
    <submittedName>
        <fullName evidence="1">Uncharacterized protein</fullName>
    </submittedName>
</protein>
<dbReference type="Proteomes" id="UP001148662">
    <property type="component" value="Unassembled WGS sequence"/>
</dbReference>
<keyword evidence="2" id="KW-1185">Reference proteome</keyword>
<organism evidence="1 2">
    <name type="scientific">Phlebia brevispora</name>
    <dbReference type="NCBI Taxonomy" id="194682"/>
    <lineage>
        <taxon>Eukaryota</taxon>
        <taxon>Fungi</taxon>
        <taxon>Dikarya</taxon>
        <taxon>Basidiomycota</taxon>
        <taxon>Agaricomycotina</taxon>
        <taxon>Agaricomycetes</taxon>
        <taxon>Polyporales</taxon>
        <taxon>Meruliaceae</taxon>
        <taxon>Phlebia</taxon>
    </lineage>
</organism>
<dbReference type="EMBL" id="JANHOG010001259">
    <property type="protein sequence ID" value="KAJ3540257.1"/>
    <property type="molecule type" value="Genomic_DNA"/>
</dbReference>
<evidence type="ECO:0000313" key="2">
    <source>
        <dbReference type="Proteomes" id="UP001148662"/>
    </source>
</evidence>
<comment type="caution">
    <text evidence="1">The sequence shown here is derived from an EMBL/GenBank/DDBJ whole genome shotgun (WGS) entry which is preliminary data.</text>
</comment>
<accession>A0ACC1SI18</accession>